<name>A0A516GAK1_9MICO</name>
<gene>
    <name evidence="3" type="ORF">FNH13_08685</name>
</gene>
<keyword evidence="4" id="KW-1185">Reference proteome</keyword>
<protein>
    <submittedName>
        <fullName evidence="3">Uncharacterized protein</fullName>
    </submittedName>
</protein>
<feature type="transmembrane region" description="Helical" evidence="2">
    <location>
        <begin position="173"/>
        <end position="190"/>
    </location>
</feature>
<reference evidence="3 4" key="1">
    <citation type="submission" date="2019-07" db="EMBL/GenBank/DDBJ databases">
        <title>complete genome sequencing of Ornithinimicrobium sp. H23M54.</title>
        <authorList>
            <person name="Bae J.-W."/>
            <person name="Lee S.-Y."/>
        </authorList>
    </citation>
    <scope>NUCLEOTIDE SEQUENCE [LARGE SCALE GENOMIC DNA]</scope>
    <source>
        <strain evidence="3 4">H23M54</strain>
    </source>
</reference>
<feature type="transmembrane region" description="Helical" evidence="2">
    <location>
        <begin position="202"/>
        <end position="220"/>
    </location>
</feature>
<organism evidence="3 4">
    <name type="scientific">Ornithinimicrobium ciconiae</name>
    <dbReference type="NCBI Taxonomy" id="2594265"/>
    <lineage>
        <taxon>Bacteria</taxon>
        <taxon>Bacillati</taxon>
        <taxon>Actinomycetota</taxon>
        <taxon>Actinomycetes</taxon>
        <taxon>Micrococcales</taxon>
        <taxon>Ornithinimicrobiaceae</taxon>
        <taxon>Ornithinimicrobium</taxon>
    </lineage>
</organism>
<feature type="compositionally biased region" description="Pro residues" evidence="1">
    <location>
        <begin position="102"/>
        <end position="121"/>
    </location>
</feature>
<keyword evidence="2" id="KW-0812">Transmembrane</keyword>
<feature type="compositionally biased region" description="Pro residues" evidence="1">
    <location>
        <begin position="64"/>
        <end position="78"/>
    </location>
</feature>
<dbReference type="AlphaFoldDB" id="A0A516GAK1"/>
<feature type="compositionally biased region" description="Basic and acidic residues" evidence="1">
    <location>
        <begin position="28"/>
        <end position="55"/>
    </location>
</feature>
<feature type="region of interest" description="Disordered" evidence="1">
    <location>
        <begin position="28"/>
        <end position="166"/>
    </location>
</feature>
<keyword evidence="2" id="KW-0472">Membrane</keyword>
<evidence type="ECO:0000313" key="4">
    <source>
        <dbReference type="Proteomes" id="UP000315395"/>
    </source>
</evidence>
<dbReference type="OrthoDB" id="4870431at2"/>
<accession>A0A516GAK1</accession>
<feature type="compositionally biased region" description="Basic and acidic residues" evidence="1">
    <location>
        <begin position="132"/>
        <end position="142"/>
    </location>
</feature>
<dbReference type="Proteomes" id="UP000315395">
    <property type="component" value="Chromosome"/>
</dbReference>
<feature type="compositionally biased region" description="Basic and acidic residues" evidence="1">
    <location>
        <begin position="84"/>
        <end position="95"/>
    </location>
</feature>
<dbReference type="RefSeq" id="WP_143783088.1">
    <property type="nucleotide sequence ID" value="NZ_CP041616.1"/>
</dbReference>
<dbReference type="EMBL" id="CP041616">
    <property type="protein sequence ID" value="QDO88410.1"/>
    <property type="molecule type" value="Genomic_DNA"/>
</dbReference>
<sequence>MTDGLGREDRPDDGADIDARFDEIVAGLRAEHAESQQRRQEALRRAREHRREATRPLEGFDDPNPWPPTPRRPEPPAAGSPGGDDARSGSHHADADGTNPPWSEPPPRVSPPPVSPTPDQPARPQVPSNRRPPHDEPPHHESPPPTDAWRSWEESDEEEHFIQPNPPLPAGDLHLWAIVAGLLGGPLLVILSEVFNVLRADWWTPLGILMSVAGVVLLFLRLPKSRDYTDSSGGAQV</sequence>
<evidence type="ECO:0000256" key="2">
    <source>
        <dbReference type="SAM" id="Phobius"/>
    </source>
</evidence>
<keyword evidence="2" id="KW-1133">Transmembrane helix</keyword>
<evidence type="ECO:0000313" key="3">
    <source>
        <dbReference type="EMBL" id="QDO88410.1"/>
    </source>
</evidence>
<dbReference type="KEGG" id="orz:FNH13_08685"/>
<proteinExistence type="predicted"/>
<evidence type="ECO:0000256" key="1">
    <source>
        <dbReference type="SAM" id="MobiDB-lite"/>
    </source>
</evidence>